<name>A0A7X1F937_9SPHN</name>
<dbReference type="AlphaFoldDB" id="A0A7X1F937"/>
<comment type="similarity">
    <text evidence="2">Belongs to the MreD family.</text>
</comment>
<comment type="caution">
    <text evidence="9">The sequence shown here is derived from an EMBL/GenBank/DDBJ whole genome shotgun (WGS) entry which is preliminary data.</text>
</comment>
<keyword evidence="7 8" id="KW-0472">Membrane</keyword>
<feature type="transmembrane region" description="Helical" evidence="8">
    <location>
        <begin position="112"/>
        <end position="134"/>
    </location>
</feature>
<keyword evidence="10" id="KW-1185">Reference proteome</keyword>
<evidence type="ECO:0000256" key="3">
    <source>
        <dbReference type="ARBA" id="ARBA00022475"/>
    </source>
</evidence>
<comment type="subcellular location">
    <subcellularLocation>
        <location evidence="1">Cell membrane</location>
        <topology evidence="1">Multi-pass membrane protein</topology>
    </subcellularLocation>
</comment>
<feature type="transmembrane region" description="Helical" evidence="8">
    <location>
        <begin position="40"/>
        <end position="61"/>
    </location>
</feature>
<organism evidence="9 10">
    <name type="scientific">Novosphingobium aerophilum</name>
    <dbReference type="NCBI Taxonomy" id="2839843"/>
    <lineage>
        <taxon>Bacteria</taxon>
        <taxon>Pseudomonadati</taxon>
        <taxon>Pseudomonadota</taxon>
        <taxon>Alphaproteobacteria</taxon>
        <taxon>Sphingomonadales</taxon>
        <taxon>Sphingomonadaceae</taxon>
        <taxon>Novosphingobium</taxon>
    </lineage>
</organism>
<evidence type="ECO:0000256" key="4">
    <source>
        <dbReference type="ARBA" id="ARBA00022692"/>
    </source>
</evidence>
<accession>A0A7X1F937</accession>
<keyword evidence="6 8" id="KW-1133">Transmembrane helix</keyword>
<evidence type="ECO:0000256" key="7">
    <source>
        <dbReference type="ARBA" id="ARBA00023136"/>
    </source>
</evidence>
<feature type="transmembrane region" description="Helical" evidence="8">
    <location>
        <begin position="146"/>
        <end position="167"/>
    </location>
</feature>
<proteinExistence type="inferred from homology"/>
<dbReference type="Pfam" id="PF04093">
    <property type="entry name" value="MreD"/>
    <property type="match status" value="1"/>
</dbReference>
<evidence type="ECO:0000256" key="1">
    <source>
        <dbReference type="ARBA" id="ARBA00004651"/>
    </source>
</evidence>
<dbReference type="EMBL" id="JACLAU010000023">
    <property type="protein sequence ID" value="MBC2652636.1"/>
    <property type="molecule type" value="Genomic_DNA"/>
</dbReference>
<keyword evidence="3" id="KW-1003">Cell membrane</keyword>
<gene>
    <name evidence="9" type="primary">mreD</name>
    <name evidence="9" type="ORF">H7F49_13070</name>
</gene>
<dbReference type="RefSeq" id="WP_185684047.1">
    <property type="nucleotide sequence ID" value="NZ_JACLAU010000023.1"/>
</dbReference>
<dbReference type="InterPro" id="IPR007227">
    <property type="entry name" value="Cell_shape_determining_MreD"/>
</dbReference>
<dbReference type="Proteomes" id="UP000520156">
    <property type="component" value="Unassembled WGS sequence"/>
</dbReference>
<sequence>MPFGLAEPGRQINRVHSPLLARAVPWLTVALASIMQTMPVIAAAPVVPPLGFMILLAWRQLHPGLLPVWAGLPLGLVDDLYSGQPMGSAMFLWSVAMITLDLVEQRFPWRSYLVDWAVAAGFIGVYLVLSGILAAPPQSLPLLQVLGPQLVLSILLFPLSERFIALCDRLRLARFRSIA</sequence>
<evidence type="ECO:0000256" key="8">
    <source>
        <dbReference type="SAM" id="Phobius"/>
    </source>
</evidence>
<dbReference type="GO" id="GO:0005886">
    <property type="term" value="C:plasma membrane"/>
    <property type="evidence" value="ECO:0007669"/>
    <property type="project" value="UniProtKB-SubCell"/>
</dbReference>
<evidence type="ECO:0000256" key="6">
    <source>
        <dbReference type="ARBA" id="ARBA00022989"/>
    </source>
</evidence>
<keyword evidence="5" id="KW-0133">Cell shape</keyword>
<evidence type="ECO:0000256" key="2">
    <source>
        <dbReference type="ARBA" id="ARBA00007776"/>
    </source>
</evidence>
<evidence type="ECO:0000256" key="5">
    <source>
        <dbReference type="ARBA" id="ARBA00022960"/>
    </source>
</evidence>
<evidence type="ECO:0000313" key="9">
    <source>
        <dbReference type="EMBL" id="MBC2652636.1"/>
    </source>
</evidence>
<reference evidence="9 10" key="1">
    <citation type="submission" date="2020-08" db="EMBL/GenBank/DDBJ databases">
        <title>The genome sequence of Novosphingobium flavum 4Y4.</title>
        <authorList>
            <person name="Liu Y."/>
        </authorList>
    </citation>
    <scope>NUCLEOTIDE SEQUENCE [LARGE SCALE GENOMIC DNA]</scope>
    <source>
        <strain evidence="9 10">4Y4</strain>
    </source>
</reference>
<protein>
    <submittedName>
        <fullName evidence="9">Rod shape-determining protein MreD</fullName>
    </submittedName>
</protein>
<keyword evidence="4 8" id="KW-0812">Transmembrane</keyword>
<feature type="transmembrane region" description="Helical" evidence="8">
    <location>
        <begin position="81"/>
        <end position="100"/>
    </location>
</feature>
<evidence type="ECO:0000313" key="10">
    <source>
        <dbReference type="Proteomes" id="UP000520156"/>
    </source>
</evidence>
<dbReference type="GO" id="GO:0008360">
    <property type="term" value="P:regulation of cell shape"/>
    <property type="evidence" value="ECO:0007669"/>
    <property type="project" value="UniProtKB-KW"/>
</dbReference>